<dbReference type="GO" id="GO:0035243">
    <property type="term" value="F:protein-arginine omega-N symmetric methyltransferase activity"/>
    <property type="evidence" value="ECO:0007669"/>
    <property type="project" value="TreeGrafter"/>
</dbReference>
<evidence type="ECO:0000313" key="3">
    <source>
        <dbReference type="EMBL" id="OEY86987.1"/>
    </source>
</evidence>
<evidence type="ECO:0000313" key="4">
    <source>
        <dbReference type="Proteomes" id="UP000175679"/>
    </source>
</evidence>
<dbReference type="EMBL" id="MJMG01000001">
    <property type="protein sequence ID" value="OEY86987.1"/>
    <property type="molecule type" value="Genomic_DNA"/>
</dbReference>
<dbReference type="SUPFAM" id="SSF53335">
    <property type="entry name" value="S-adenosyl-L-methionine-dependent methyltransferases"/>
    <property type="match status" value="1"/>
</dbReference>
<sequence length="342" mass="39812">MLSYIHKLIDKNQGSISISDFMCAALYHKKYGYYMKFDSKGDFIGDFVTSPEISQLFGEIIAIWIMHTYEKLGKPEKFLLVELGPGRGTLIKDVIRVTQKYDSFFCSMSIHLIEISPVLQNMQKHILKGFDIKWHKDIDDLPEQPAIFIANEFFDALPIDQFIYYNDQWYENRIAKYNNSFQVVQVVLDNFKDLNNLKVAKFNGAVVEICLSGIGILNKIEKKIHRDYGSALIIDYGYIYPTYKSTLQAIRQHNYVSFLNAVGDSDITAHVNFHALRNALKYTNYEILTQREFLYSFGIKERVDILIRNTQQKERIISEFLRLTENMGTLFKVILIEKEALL</sequence>
<evidence type="ECO:0000256" key="2">
    <source>
        <dbReference type="ARBA" id="ARBA00022679"/>
    </source>
</evidence>
<name>A0A1E7QKQ4_WOLPI</name>
<proteinExistence type="predicted"/>
<dbReference type="OrthoDB" id="9794208at2"/>
<keyword evidence="1 3" id="KW-0489">Methyltransferase</keyword>
<dbReference type="InterPro" id="IPR029063">
    <property type="entry name" value="SAM-dependent_MTases_sf"/>
</dbReference>
<dbReference type="RefSeq" id="WP_070064636.1">
    <property type="nucleotide sequence ID" value="NZ_MJMG01000001.1"/>
</dbReference>
<evidence type="ECO:0000256" key="1">
    <source>
        <dbReference type="ARBA" id="ARBA00022603"/>
    </source>
</evidence>
<dbReference type="GO" id="GO:0032259">
    <property type="term" value="P:methylation"/>
    <property type="evidence" value="ECO:0007669"/>
    <property type="project" value="UniProtKB-KW"/>
</dbReference>
<keyword evidence="4" id="KW-1185">Reference proteome</keyword>
<dbReference type="InterPro" id="IPR003788">
    <property type="entry name" value="NDUFAF7"/>
</dbReference>
<dbReference type="AlphaFoldDB" id="A0A1E7QKQ4"/>
<reference evidence="3 4" key="1">
    <citation type="submission" date="2016-09" db="EMBL/GenBank/DDBJ databases">
        <title>Genomic evidence for plant-parasitic nematodes as the earliest Wolbachia hosts.</title>
        <authorList>
            <person name="Brown A.M."/>
            <person name="Wasala S.K."/>
            <person name="Howe D.K."/>
            <person name="Peetz A.B."/>
            <person name="Zasada I.A."/>
            <person name="Denver D.R."/>
        </authorList>
    </citation>
    <scope>NUCLEOTIDE SEQUENCE [LARGE SCALE GENOMIC DNA]</scope>
    <source>
        <strain evidence="4">wPpe</strain>
    </source>
</reference>
<dbReference type="Proteomes" id="UP000175679">
    <property type="component" value="Unassembled WGS sequence"/>
</dbReference>
<keyword evidence="2 3" id="KW-0808">Transferase</keyword>
<comment type="caution">
    <text evidence="3">The sequence shown here is derived from an EMBL/GenBank/DDBJ whole genome shotgun (WGS) entry which is preliminary data.</text>
</comment>
<gene>
    <name evidence="3" type="ORF">BIY23_00610</name>
</gene>
<dbReference type="PANTHER" id="PTHR12049:SF7">
    <property type="entry name" value="PROTEIN ARGININE METHYLTRANSFERASE NDUFAF7, MITOCHONDRIAL"/>
    <property type="match status" value="1"/>
</dbReference>
<dbReference type="Pfam" id="PF02636">
    <property type="entry name" value="Methyltransf_28"/>
    <property type="match status" value="1"/>
</dbReference>
<protein>
    <submittedName>
        <fullName evidence="3">SAM-dependent methyltransferase</fullName>
    </submittedName>
</protein>
<dbReference type="Gene3D" id="3.40.50.12710">
    <property type="match status" value="1"/>
</dbReference>
<accession>A0A1E7QKQ4</accession>
<dbReference type="InterPro" id="IPR038375">
    <property type="entry name" value="NDUFAF7_sf"/>
</dbReference>
<dbReference type="PANTHER" id="PTHR12049">
    <property type="entry name" value="PROTEIN ARGININE METHYLTRANSFERASE NDUFAF7, MITOCHONDRIAL"/>
    <property type="match status" value="1"/>
</dbReference>
<organism evidence="3 4">
    <name type="scientific">Wolbachia pipientis</name>
    <dbReference type="NCBI Taxonomy" id="955"/>
    <lineage>
        <taxon>Bacteria</taxon>
        <taxon>Pseudomonadati</taxon>
        <taxon>Pseudomonadota</taxon>
        <taxon>Alphaproteobacteria</taxon>
        <taxon>Rickettsiales</taxon>
        <taxon>Anaplasmataceae</taxon>
        <taxon>Wolbachieae</taxon>
        <taxon>Wolbachia</taxon>
    </lineage>
</organism>